<dbReference type="AlphaFoldDB" id="A0AAF0R8U5"/>
<dbReference type="InterPro" id="IPR034751">
    <property type="entry name" value="Yippee"/>
</dbReference>
<keyword evidence="6" id="KW-1185">Reference proteome</keyword>
<dbReference type="EMBL" id="CP133617">
    <property type="protein sequence ID" value="WMV35882.1"/>
    <property type="molecule type" value="Genomic_DNA"/>
</dbReference>
<name>A0AAF0R8U5_SOLVR</name>
<evidence type="ECO:0000256" key="2">
    <source>
        <dbReference type="ARBA" id="ARBA00022833"/>
    </source>
</evidence>
<feature type="region of interest" description="Disordered" evidence="3">
    <location>
        <begin position="108"/>
        <end position="195"/>
    </location>
</feature>
<dbReference type="InterPro" id="IPR004910">
    <property type="entry name" value="Yippee/Mis18/Cereblon"/>
</dbReference>
<gene>
    <name evidence="5" type="ORF">MTR67_029267</name>
</gene>
<dbReference type="Proteomes" id="UP001234989">
    <property type="component" value="Chromosome 6"/>
</dbReference>
<proteinExistence type="predicted"/>
<sequence>MPSSDYFHGTCGTRVVFLKDYVGTDDELTCVLQGIFTDMFNNEVPENESYHQELDGNTVVDTFCVNCMDRLGWKFIAVPQGSRYEEGQFLMMLEKLTYTNGQILDPYEENVDQAGGPNEENNDNQDGGAANEENNDNQDGGAANEENNDNQDGGAANEENNDNRDGGAANEENADNQLLVPNGLPNGHIGRNPNI</sequence>
<protein>
    <recommendedName>
        <fullName evidence="4">Yippee domain-containing protein</fullName>
    </recommendedName>
</protein>
<feature type="domain" description="Yippee" evidence="4">
    <location>
        <begin position="4"/>
        <end position="100"/>
    </location>
</feature>
<evidence type="ECO:0000256" key="3">
    <source>
        <dbReference type="SAM" id="MobiDB-lite"/>
    </source>
</evidence>
<organism evidence="5 6">
    <name type="scientific">Solanum verrucosum</name>
    <dbReference type="NCBI Taxonomy" id="315347"/>
    <lineage>
        <taxon>Eukaryota</taxon>
        <taxon>Viridiplantae</taxon>
        <taxon>Streptophyta</taxon>
        <taxon>Embryophyta</taxon>
        <taxon>Tracheophyta</taxon>
        <taxon>Spermatophyta</taxon>
        <taxon>Magnoliopsida</taxon>
        <taxon>eudicotyledons</taxon>
        <taxon>Gunneridae</taxon>
        <taxon>Pentapetalae</taxon>
        <taxon>asterids</taxon>
        <taxon>lamiids</taxon>
        <taxon>Solanales</taxon>
        <taxon>Solanaceae</taxon>
        <taxon>Solanoideae</taxon>
        <taxon>Solaneae</taxon>
        <taxon>Solanum</taxon>
    </lineage>
</organism>
<evidence type="ECO:0000256" key="1">
    <source>
        <dbReference type="ARBA" id="ARBA00022723"/>
    </source>
</evidence>
<dbReference type="GO" id="GO:0046872">
    <property type="term" value="F:metal ion binding"/>
    <property type="evidence" value="ECO:0007669"/>
    <property type="project" value="UniProtKB-KW"/>
</dbReference>
<keyword evidence="1" id="KW-0479">Metal-binding</keyword>
<evidence type="ECO:0000313" key="6">
    <source>
        <dbReference type="Proteomes" id="UP001234989"/>
    </source>
</evidence>
<reference evidence="5" key="1">
    <citation type="submission" date="2023-08" db="EMBL/GenBank/DDBJ databases">
        <title>A de novo genome assembly of Solanum verrucosum Schlechtendal, a Mexican diploid species geographically isolated from the other diploid A-genome species in potato relatives.</title>
        <authorList>
            <person name="Hosaka K."/>
        </authorList>
    </citation>
    <scope>NUCLEOTIDE SEQUENCE</scope>
    <source>
        <tissue evidence="5">Young leaves</tissue>
    </source>
</reference>
<accession>A0AAF0R8U5</accession>
<dbReference type="Pfam" id="PF03226">
    <property type="entry name" value="Yippee-Mis18"/>
    <property type="match status" value="1"/>
</dbReference>
<dbReference type="PROSITE" id="PS51792">
    <property type="entry name" value="YIPPEE"/>
    <property type="match status" value="1"/>
</dbReference>
<keyword evidence="2" id="KW-0862">Zinc</keyword>
<evidence type="ECO:0000259" key="4">
    <source>
        <dbReference type="PROSITE" id="PS51792"/>
    </source>
</evidence>
<evidence type="ECO:0000313" key="5">
    <source>
        <dbReference type="EMBL" id="WMV35882.1"/>
    </source>
</evidence>